<dbReference type="GeneID" id="26135962"/>
<dbReference type="RefSeq" id="WP_056933495.1">
    <property type="nucleotide sequence ID" value="NZ_CP013050.1"/>
</dbReference>
<dbReference type="PATRIC" id="fig|55802.8.peg.677"/>
<dbReference type="AlphaFoldDB" id="A0A0S1XA42"/>
<organism evidence="2 3">
    <name type="scientific">Thermococcus barophilus</name>
    <dbReference type="NCBI Taxonomy" id="55802"/>
    <lineage>
        <taxon>Archaea</taxon>
        <taxon>Methanobacteriati</taxon>
        <taxon>Methanobacteriota</taxon>
        <taxon>Thermococci</taxon>
        <taxon>Thermococcales</taxon>
        <taxon>Thermococcaceae</taxon>
        <taxon>Thermococcus</taxon>
    </lineage>
</organism>
<feature type="region of interest" description="Disordered" evidence="1">
    <location>
        <begin position="1"/>
        <end position="20"/>
    </location>
</feature>
<accession>A0A0S1XA42</accession>
<evidence type="ECO:0000256" key="1">
    <source>
        <dbReference type="SAM" id="MobiDB-lite"/>
    </source>
</evidence>
<sequence>MEPRPMILDDNPEIMPGGEDDVGEETETVEQFFAKSQGNTLYFSYATTHAKITIGISHDSATLEEMVKAAKDLINEFRKKKE</sequence>
<dbReference type="Proteomes" id="UP000066042">
    <property type="component" value="Chromosome"/>
</dbReference>
<name>A0A0S1XA42_THEBA</name>
<gene>
    <name evidence="2" type="ORF">TBCH5v1_0684</name>
</gene>
<protein>
    <submittedName>
        <fullName evidence="2">Uncharacterized protein</fullName>
    </submittedName>
</protein>
<evidence type="ECO:0000313" key="3">
    <source>
        <dbReference type="Proteomes" id="UP000066042"/>
    </source>
</evidence>
<dbReference type="EMBL" id="CP013050">
    <property type="protein sequence ID" value="ALM74642.1"/>
    <property type="molecule type" value="Genomic_DNA"/>
</dbReference>
<evidence type="ECO:0000313" key="2">
    <source>
        <dbReference type="EMBL" id="ALM74642.1"/>
    </source>
</evidence>
<proteinExistence type="predicted"/>
<reference evidence="2 3" key="1">
    <citation type="journal article" date="2016" name="Genome Announc.">
        <title>Complete genome sequence of the hyperthermophilic and piezophilic archaeon Thermococcus barophilus Ch5, capable of growth at the expense of hydrogenogenesis from carbon monoxide and formate.</title>
        <authorList>
            <person name="Oger P."/>
            <person name="Sokolova T.G."/>
            <person name="Kozhevnikova D.A."/>
            <person name="Taranov E.A."/>
            <person name="Vannier P."/>
            <person name="Lee H.S."/>
            <person name="Kwon K.K."/>
            <person name="Kang S.G."/>
            <person name="Lee J.H."/>
            <person name="Bonch-Osmolovskaya E.A."/>
            <person name="Lebedinsky A.V."/>
        </authorList>
    </citation>
    <scope>NUCLEOTIDE SEQUENCE [LARGE SCALE GENOMIC DNA]</scope>
    <source>
        <strain evidence="3">Ch5</strain>
    </source>
</reference>